<reference evidence="3 4" key="1">
    <citation type="journal article" date="2019" name="Nat. Microbiol.">
        <title>Wide diversity of methane and short-chain alkane metabolisms in uncultured archaea.</title>
        <authorList>
            <person name="Borrel G."/>
            <person name="Adam P.S."/>
            <person name="McKay L.J."/>
            <person name="Chen L.X."/>
            <person name="Sierra-Garcia I.N."/>
            <person name="Sieber C.M."/>
            <person name="Letourneur Q."/>
            <person name="Ghozlane A."/>
            <person name="Andersen G.L."/>
            <person name="Li W.J."/>
            <person name="Hallam S.J."/>
            <person name="Muyzer G."/>
            <person name="de Oliveira V.M."/>
            <person name="Inskeep W.P."/>
            <person name="Banfield J.F."/>
            <person name="Gribaldo S."/>
        </authorList>
    </citation>
    <scope>NUCLEOTIDE SEQUENCE [LARGE SCALE GENOMIC DNA]</scope>
    <source>
        <strain evidence="3">NM1b</strain>
    </source>
</reference>
<name>A0A520KUA9_9EURY</name>
<accession>A0A520KUA9</accession>
<keyword evidence="1" id="KW-0472">Membrane</keyword>
<feature type="transmembrane region" description="Helical" evidence="1">
    <location>
        <begin position="7"/>
        <end position="30"/>
    </location>
</feature>
<organism evidence="3 4">
    <name type="scientific">Candidatus Methanolliviera hydrocarbonicum</name>
    <dbReference type="NCBI Taxonomy" id="2491085"/>
    <lineage>
        <taxon>Archaea</taxon>
        <taxon>Methanobacteriati</taxon>
        <taxon>Methanobacteriota</taxon>
        <taxon>Candidatus Methanoliparia</taxon>
        <taxon>Candidatus Methanoliparales</taxon>
        <taxon>Candidatus Methanollivieraceae</taxon>
        <taxon>Candidatus Methanolliviera</taxon>
    </lineage>
</organism>
<sequence length="279" mass="31268">MRKREKLIVLGIILAAIVSIMVIGVAMGIANFAGAQKNPKLDYMPPVNSTFTFHAASVGDKTATLALWKLPGESAEIHQYKGVVENVKGMTKEKVIEDSEPMTCALWRVTDPSDPNFYGSYYYAIKDNTLYYFLEKQSTGEINWYQTPLKTASFPLRVGDSWTGKCDFYTNTPRTGEFLSPTYESKDLISDSMEIRGTVEKKENVTTAAGTFECYKVNTVFTTRTGSGLTKTTTNITIERWWSPKLNYFVKEHSATEMKTLIGSRSGTIDKELIGYKIV</sequence>
<evidence type="ECO:0000313" key="4">
    <source>
        <dbReference type="Proteomes" id="UP000320766"/>
    </source>
</evidence>
<proteinExistence type="predicted"/>
<dbReference type="AlphaFoldDB" id="A0A520KUA9"/>
<keyword evidence="1" id="KW-1133">Transmembrane helix</keyword>
<dbReference type="EMBL" id="RXIL01000173">
    <property type="protein sequence ID" value="RZN66059.1"/>
    <property type="molecule type" value="Genomic_DNA"/>
</dbReference>
<evidence type="ECO:0000259" key="2">
    <source>
        <dbReference type="Pfam" id="PF21347"/>
    </source>
</evidence>
<feature type="domain" description="DUF3108" evidence="2">
    <location>
        <begin position="198"/>
        <end position="247"/>
    </location>
</feature>
<evidence type="ECO:0000256" key="1">
    <source>
        <dbReference type="SAM" id="Phobius"/>
    </source>
</evidence>
<dbReference type="Gene3D" id="2.40.360.20">
    <property type="match status" value="1"/>
</dbReference>
<gene>
    <name evidence="3" type="ORF">EF807_08835</name>
</gene>
<dbReference type="InterPro" id="IPR049279">
    <property type="entry name" value="DUF3108-like"/>
</dbReference>
<evidence type="ECO:0000313" key="3">
    <source>
        <dbReference type="EMBL" id="RZN66059.1"/>
    </source>
</evidence>
<comment type="caution">
    <text evidence="3">The sequence shown here is derived from an EMBL/GenBank/DDBJ whole genome shotgun (WGS) entry which is preliminary data.</text>
</comment>
<protein>
    <recommendedName>
        <fullName evidence="2">DUF3108 domain-containing protein</fullName>
    </recommendedName>
</protein>
<dbReference type="Pfam" id="PF21347">
    <property type="entry name" value="DUF3108_like"/>
    <property type="match status" value="1"/>
</dbReference>
<keyword evidence="1" id="KW-0812">Transmembrane</keyword>
<dbReference type="Proteomes" id="UP000320766">
    <property type="component" value="Unassembled WGS sequence"/>
</dbReference>